<proteinExistence type="predicted"/>
<evidence type="ECO:0000256" key="3">
    <source>
        <dbReference type="ARBA" id="ARBA00022691"/>
    </source>
</evidence>
<name>A0A3B1BZ71_9ZZZZ</name>
<dbReference type="EMBL" id="UOGD01000070">
    <property type="protein sequence ID" value="VAX17134.1"/>
    <property type="molecule type" value="Genomic_DNA"/>
</dbReference>
<dbReference type="PANTHER" id="PTHR43787">
    <property type="entry name" value="FEMO COFACTOR BIOSYNTHESIS PROTEIN NIFB-RELATED"/>
    <property type="match status" value="1"/>
</dbReference>
<reference evidence="8" key="1">
    <citation type="submission" date="2018-06" db="EMBL/GenBank/DDBJ databases">
        <authorList>
            <person name="Zhirakovskaya E."/>
        </authorList>
    </citation>
    <scope>NUCLEOTIDE SEQUENCE</scope>
</reference>
<evidence type="ECO:0000313" key="8">
    <source>
        <dbReference type="EMBL" id="VAX17134.1"/>
    </source>
</evidence>
<evidence type="ECO:0000256" key="4">
    <source>
        <dbReference type="ARBA" id="ARBA00022723"/>
    </source>
</evidence>
<dbReference type="SFLD" id="SFLDG01083">
    <property type="entry name" value="Uncharacterised_Radical_SAM_Su"/>
    <property type="match status" value="1"/>
</dbReference>
<dbReference type="InterPro" id="IPR007197">
    <property type="entry name" value="rSAM"/>
</dbReference>
<keyword evidence="3" id="KW-0949">S-adenosyl-L-methionine</keyword>
<feature type="domain" description="Radical SAM core" evidence="7">
    <location>
        <begin position="9"/>
        <end position="245"/>
    </location>
</feature>
<dbReference type="CDD" id="cd01335">
    <property type="entry name" value="Radical_SAM"/>
    <property type="match status" value="1"/>
</dbReference>
<evidence type="ECO:0000256" key="1">
    <source>
        <dbReference type="ARBA" id="ARBA00001966"/>
    </source>
</evidence>
<dbReference type="AlphaFoldDB" id="A0A3B1BZ71"/>
<sequence>MSLVFGPVPSRRLGRSLGINNIPPKECTYACVYCQLGNTIKLEVERKRFYSTEDLVAAVEKQLKNLNYKSNKIDYLTFVPDGEPTLDINLAENIKALKKFGIKIAIITNSSLLGNKEVRDALLLADWVSVKVDTVNEETWHKIDRPHGKLNFNEILEGIKIFSKEYSDYFVTETMLVKGFNDSTDELKATSKYVSGLNPDTAYIAIPTRPPAEEFVIPPDEEEINNAYQIFSSDGIKVELIIGYEGNEFSATGNLAENVLNITAVHPMRKDAIDELILKDNGAWQDIDYLVDSGKLIKSEFEGKVFYIRNLKEWRKSRDQ</sequence>
<accession>A0A3B1BZ71</accession>
<evidence type="ECO:0000259" key="7">
    <source>
        <dbReference type="PROSITE" id="PS51918"/>
    </source>
</evidence>
<dbReference type="SUPFAM" id="SSF102114">
    <property type="entry name" value="Radical SAM enzymes"/>
    <property type="match status" value="1"/>
</dbReference>
<evidence type="ECO:0000256" key="5">
    <source>
        <dbReference type="ARBA" id="ARBA00023004"/>
    </source>
</evidence>
<keyword evidence="4" id="KW-0479">Metal-binding</keyword>
<keyword evidence="5" id="KW-0408">Iron</keyword>
<dbReference type="InterPro" id="IPR040084">
    <property type="entry name" value="GTPase_Obg"/>
</dbReference>
<dbReference type="InterPro" id="IPR058240">
    <property type="entry name" value="rSAM_sf"/>
</dbReference>
<evidence type="ECO:0000256" key="2">
    <source>
        <dbReference type="ARBA" id="ARBA00022485"/>
    </source>
</evidence>
<dbReference type="PANTHER" id="PTHR43787:SF11">
    <property type="entry name" value="UPF0026 PROTEIN SLR1464"/>
    <property type="match status" value="1"/>
</dbReference>
<dbReference type="GO" id="GO:0051539">
    <property type="term" value="F:4 iron, 4 sulfur cluster binding"/>
    <property type="evidence" value="ECO:0007669"/>
    <property type="project" value="UniProtKB-KW"/>
</dbReference>
<dbReference type="SMART" id="SM00729">
    <property type="entry name" value="Elp3"/>
    <property type="match status" value="1"/>
</dbReference>
<dbReference type="GO" id="GO:0003824">
    <property type="term" value="F:catalytic activity"/>
    <property type="evidence" value="ECO:0007669"/>
    <property type="project" value="InterPro"/>
</dbReference>
<comment type="cofactor">
    <cofactor evidence="1">
        <name>[4Fe-4S] cluster</name>
        <dbReference type="ChEBI" id="CHEBI:49883"/>
    </cofactor>
</comment>
<keyword evidence="2" id="KW-0004">4Fe-4S</keyword>
<dbReference type="InterPro" id="IPR006638">
    <property type="entry name" value="Elp3/MiaA/NifB-like_rSAM"/>
</dbReference>
<dbReference type="GO" id="GO:0046872">
    <property type="term" value="F:metal ion binding"/>
    <property type="evidence" value="ECO:0007669"/>
    <property type="project" value="UniProtKB-KW"/>
</dbReference>
<keyword evidence="6" id="KW-0411">Iron-sulfur</keyword>
<protein>
    <submittedName>
        <fullName evidence="8">Radical SAM domain protein</fullName>
    </submittedName>
</protein>
<dbReference type="InterPro" id="IPR013785">
    <property type="entry name" value="Aldolase_TIM"/>
</dbReference>
<gene>
    <name evidence="8" type="ORF">MNBD_IGNAVI01-675</name>
</gene>
<dbReference type="SFLD" id="SFLDS00029">
    <property type="entry name" value="Radical_SAM"/>
    <property type="match status" value="1"/>
</dbReference>
<organism evidence="8">
    <name type="scientific">hydrothermal vent metagenome</name>
    <dbReference type="NCBI Taxonomy" id="652676"/>
    <lineage>
        <taxon>unclassified sequences</taxon>
        <taxon>metagenomes</taxon>
        <taxon>ecological metagenomes</taxon>
    </lineage>
</organism>
<dbReference type="PROSITE" id="PS51918">
    <property type="entry name" value="RADICAL_SAM"/>
    <property type="match status" value="1"/>
</dbReference>
<dbReference type="Gene3D" id="3.20.20.70">
    <property type="entry name" value="Aldolase class I"/>
    <property type="match status" value="1"/>
</dbReference>
<dbReference type="Pfam" id="PF04055">
    <property type="entry name" value="Radical_SAM"/>
    <property type="match status" value="1"/>
</dbReference>
<evidence type="ECO:0000256" key="6">
    <source>
        <dbReference type="ARBA" id="ARBA00023014"/>
    </source>
</evidence>